<feature type="region of interest" description="Disordered" evidence="1">
    <location>
        <begin position="217"/>
        <end position="239"/>
    </location>
</feature>
<reference evidence="3 4" key="1">
    <citation type="submission" date="2023-01" db="EMBL/GenBank/DDBJ databases">
        <title>Novel species of the genus Vogesella isolated from rivers.</title>
        <authorList>
            <person name="Lu H."/>
        </authorList>
    </citation>
    <scope>NUCLEOTIDE SEQUENCE [LARGE SCALE GENOMIC DNA]</scope>
    <source>
        <strain evidence="3 4">DC21W</strain>
    </source>
</reference>
<evidence type="ECO:0000256" key="2">
    <source>
        <dbReference type="SAM" id="SignalP"/>
    </source>
</evidence>
<dbReference type="EMBL" id="JAQQLF010000001">
    <property type="protein sequence ID" value="MDC7715625.1"/>
    <property type="molecule type" value="Genomic_DNA"/>
</dbReference>
<dbReference type="PROSITE" id="PS51257">
    <property type="entry name" value="PROKAR_LIPOPROTEIN"/>
    <property type="match status" value="1"/>
</dbReference>
<dbReference type="Proteomes" id="UP001219956">
    <property type="component" value="Unassembled WGS sequence"/>
</dbReference>
<keyword evidence="2" id="KW-0732">Signal</keyword>
<organism evidence="3 4">
    <name type="scientific">Vogesella aquatica</name>
    <dbReference type="NCBI Taxonomy" id="2984206"/>
    <lineage>
        <taxon>Bacteria</taxon>
        <taxon>Pseudomonadati</taxon>
        <taxon>Pseudomonadota</taxon>
        <taxon>Betaproteobacteria</taxon>
        <taxon>Neisseriales</taxon>
        <taxon>Chromobacteriaceae</taxon>
        <taxon>Vogesella</taxon>
    </lineage>
</organism>
<feature type="chain" id="PRO_5045761068" evidence="2">
    <location>
        <begin position="26"/>
        <end position="256"/>
    </location>
</feature>
<gene>
    <name evidence="3" type="ORF">PQU95_00130</name>
</gene>
<comment type="caution">
    <text evidence="3">The sequence shown here is derived from an EMBL/GenBank/DDBJ whole genome shotgun (WGS) entry which is preliminary data.</text>
</comment>
<dbReference type="Pfam" id="PF10001">
    <property type="entry name" value="DUF2242"/>
    <property type="match status" value="1"/>
</dbReference>
<sequence>MSAFARVVVLGSLALLAACSGTKYAYQKEAFDTKGPFDRHFNASKAVVYQAMKRVALRQGFAVEKDAEASNALVVSKQYQQDNLNTLLTISGIVTGAGNTSDAWIAAQEVTLKSHETKQTTSVGFLSLSIPIPTGTTATLTKERGETVVDPVFYERMFASIEREVPNVSAQLESQKLEDDARLRSEIEQKLRIEMEIKARLEAERVAKLEAEQQAKLQKQAADAAAASAAPAPASVPAVVPVSSPAVPAAAPVSGS</sequence>
<feature type="signal peptide" evidence="2">
    <location>
        <begin position="1"/>
        <end position="25"/>
    </location>
</feature>
<evidence type="ECO:0000313" key="3">
    <source>
        <dbReference type="EMBL" id="MDC7715625.1"/>
    </source>
</evidence>
<protein>
    <submittedName>
        <fullName evidence="3">DUF2242 domain-containing protein</fullName>
    </submittedName>
</protein>
<evidence type="ECO:0000256" key="1">
    <source>
        <dbReference type="SAM" id="MobiDB-lite"/>
    </source>
</evidence>
<keyword evidence="4" id="KW-1185">Reference proteome</keyword>
<proteinExistence type="predicted"/>
<name>A0ABT5ITM7_9NEIS</name>
<feature type="compositionally biased region" description="Low complexity" evidence="1">
    <location>
        <begin position="221"/>
        <end position="239"/>
    </location>
</feature>
<dbReference type="RefSeq" id="WP_272750119.1">
    <property type="nucleotide sequence ID" value="NZ_JAQQLF010000001.1"/>
</dbReference>
<accession>A0ABT5ITM7</accession>
<dbReference type="InterPro" id="IPR018718">
    <property type="entry name" value="DUF2242"/>
</dbReference>
<evidence type="ECO:0000313" key="4">
    <source>
        <dbReference type="Proteomes" id="UP001219956"/>
    </source>
</evidence>